<accession>A0A327VML8</accession>
<dbReference type="Proteomes" id="UP000249819">
    <property type="component" value="Unassembled WGS sequence"/>
</dbReference>
<keyword evidence="2" id="KW-1185">Reference proteome</keyword>
<reference evidence="1 2" key="1">
    <citation type="submission" date="2018-06" db="EMBL/GenBank/DDBJ databases">
        <title>Genomic Encyclopedia of Archaeal and Bacterial Type Strains, Phase II (KMG-II): from individual species to whole genera.</title>
        <authorList>
            <person name="Goeker M."/>
        </authorList>
    </citation>
    <scope>NUCLEOTIDE SEQUENCE [LARGE SCALE GENOMIC DNA]</scope>
    <source>
        <strain evidence="1 2">DSM 29821</strain>
    </source>
</reference>
<organism evidence="1 2">
    <name type="scientific">Chitinophaga dinghuensis</name>
    <dbReference type="NCBI Taxonomy" id="1539050"/>
    <lineage>
        <taxon>Bacteria</taxon>
        <taxon>Pseudomonadati</taxon>
        <taxon>Bacteroidota</taxon>
        <taxon>Chitinophagia</taxon>
        <taxon>Chitinophagales</taxon>
        <taxon>Chitinophagaceae</taxon>
        <taxon>Chitinophaga</taxon>
    </lineage>
</organism>
<dbReference type="EMBL" id="QLMA01000011">
    <property type="protein sequence ID" value="RAJ74049.1"/>
    <property type="molecule type" value="Genomic_DNA"/>
</dbReference>
<comment type="caution">
    <text evidence="1">The sequence shown here is derived from an EMBL/GenBank/DDBJ whole genome shotgun (WGS) entry which is preliminary data.</text>
</comment>
<proteinExistence type="predicted"/>
<evidence type="ECO:0000313" key="2">
    <source>
        <dbReference type="Proteomes" id="UP000249819"/>
    </source>
</evidence>
<dbReference type="AlphaFoldDB" id="A0A327VML8"/>
<protein>
    <submittedName>
        <fullName evidence="1">Uncharacterized protein</fullName>
    </submittedName>
</protein>
<gene>
    <name evidence="1" type="ORF">CLV59_111169</name>
</gene>
<evidence type="ECO:0000313" key="1">
    <source>
        <dbReference type="EMBL" id="RAJ74049.1"/>
    </source>
</evidence>
<name>A0A327VML8_9BACT</name>
<sequence length="100" mass="11321">MVSHSIQGKLFNLGEVRGILTMKPKINYIKINFPFCYSLEVLQVIICCGKAFVCAMYGALSCSGTDLGSFIGPFNEIFEVAKKGWTCMYYFSSRDIQQYF</sequence>